<evidence type="ECO:0000313" key="21">
    <source>
        <dbReference type="EMBL" id="RZC68598.1"/>
    </source>
</evidence>
<dbReference type="PANTHER" id="PTHR48055">
    <property type="entry name" value="LEUCINE-RICH REPEAT RECEPTOR PROTEIN KINASE EMS1"/>
    <property type="match status" value="1"/>
</dbReference>
<evidence type="ECO:0000256" key="9">
    <source>
        <dbReference type="ARBA" id="ARBA00022729"/>
    </source>
</evidence>
<keyword evidence="13" id="KW-0067">ATP-binding</keyword>
<evidence type="ECO:0000256" key="5">
    <source>
        <dbReference type="ARBA" id="ARBA00022553"/>
    </source>
</evidence>
<evidence type="ECO:0000313" key="22">
    <source>
        <dbReference type="Proteomes" id="UP000316621"/>
    </source>
</evidence>
<dbReference type="InterPro" id="IPR008271">
    <property type="entry name" value="Ser/Thr_kinase_AS"/>
</dbReference>
<comment type="catalytic activity">
    <reaction evidence="19">
        <text>L-seryl-[protein] + ATP = O-phospho-L-seryl-[protein] + ADP + H(+)</text>
        <dbReference type="Rhea" id="RHEA:17989"/>
        <dbReference type="Rhea" id="RHEA-COMP:9863"/>
        <dbReference type="Rhea" id="RHEA-COMP:11604"/>
        <dbReference type="ChEBI" id="CHEBI:15378"/>
        <dbReference type="ChEBI" id="CHEBI:29999"/>
        <dbReference type="ChEBI" id="CHEBI:30616"/>
        <dbReference type="ChEBI" id="CHEBI:83421"/>
        <dbReference type="ChEBI" id="CHEBI:456216"/>
        <dbReference type="EC" id="2.7.11.1"/>
    </reaction>
</comment>
<evidence type="ECO:0000256" key="15">
    <source>
        <dbReference type="ARBA" id="ARBA00023136"/>
    </source>
</evidence>
<dbReference type="AlphaFoldDB" id="A0A4Y7K9B5"/>
<dbReference type="Pfam" id="PF00069">
    <property type="entry name" value="Pkinase"/>
    <property type="match status" value="1"/>
</dbReference>
<dbReference type="SMART" id="SM00220">
    <property type="entry name" value="S_TKc"/>
    <property type="match status" value="1"/>
</dbReference>
<evidence type="ECO:0000256" key="8">
    <source>
        <dbReference type="ARBA" id="ARBA00022692"/>
    </source>
</evidence>
<keyword evidence="12" id="KW-0418">Kinase</keyword>
<evidence type="ECO:0000256" key="2">
    <source>
        <dbReference type="ARBA" id="ARBA00012513"/>
    </source>
</evidence>
<dbReference type="GO" id="GO:0004674">
    <property type="term" value="F:protein serine/threonine kinase activity"/>
    <property type="evidence" value="ECO:0007669"/>
    <property type="project" value="UniProtKB-KW"/>
</dbReference>
<evidence type="ECO:0000256" key="18">
    <source>
        <dbReference type="ARBA" id="ARBA00047899"/>
    </source>
</evidence>
<dbReference type="PROSITE" id="PS00108">
    <property type="entry name" value="PROTEIN_KINASE_ST"/>
    <property type="match status" value="1"/>
</dbReference>
<keyword evidence="17" id="KW-0325">Glycoprotein</keyword>
<evidence type="ECO:0000256" key="14">
    <source>
        <dbReference type="ARBA" id="ARBA00022989"/>
    </source>
</evidence>
<dbReference type="GO" id="GO:0005886">
    <property type="term" value="C:plasma membrane"/>
    <property type="evidence" value="ECO:0007669"/>
    <property type="project" value="UniProtKB-SubCell"/>
</dbReference>
<comment type="subcellular location">
    <subcellularLocation>
        <location evidence="1">Cell membrane</location>
        <topology evidence="1">Single-pass membrane protein</topology>
    </subcellularLocation>
</comment>
<reference evidence="21 22" key="1">
    <citation type="journal article" date="2018" name="Science">
        <title>The opium poppy genome and morphinan production.</title>
        <authorList>
            <person name="Guo L."/>
            <person name="Winzer T."/>
            <person name="Yang X."/>
            <person name="Li Y."/>
            <person name="Ning Z."/>
            <person name="He Z."/>
            <person name="Teodor R."/>
            <person name="Lu Y."/>
            <person name="Bowser T.A."/>
            <person name="Graham I.A."/>
            <person name="Ye K."/>
        </authorList>
    </citation>
    <scope>NUCLEOTIDE SEQUENCE [LARGE SCALE GENOMIC DNA]</scope>
    <source>
        <strain evidence="22">cv. HN1</strain>
        <tissue evidence="21">Leaves</tissue>
    </source>
</reference>
<evidence type="ECO:0000256" key="19">
    <source>
        <dbReference type="ARBA" id="ARBA00048679"/>
    </source>
</evidence>
<name>A0A4Y7K9B5_PAPSO</name>
<keyword evidence="4" id="KW-0723">Serine/threonine-protein kinase</keyword>
<dbReference type="PANTHER" id="PTHR48055:SF57">
    <property type="entry name" value="PROTEIN KINASE DOMAIN-CONTAINING PROTEIN"/>
    <property type="match status" value="1"/>
</dbReference>
<keyword evidence="5" id="KW-0597">Phosphoprotein</keyword>
<evidence type="ECO:0000259" key="20">
    <source>
        <dbReference type="PROSITE" id="PS50011"/>
    </source>
</evidence>
<dbReference type="STRING" id="3469.A0A4Y7K9B5"/>
<keyword evidence="6" id="KW-0433">Leucine-rich repeat</keyword>
<evidence type="ECO:0000256" key="1">
    <source>
        <dbReference type="ARBA" id="ARBA00004162"/>
    </source>
</evidence>
<organism evidence="21 22">
    <name type="scientific">Papaver somniferum</name>
    <name type="common">Opium poppy</name>
    <dbReference type="NCBI Taxonomy" id="3469"/>
    <lineage>
        <taxon>Eukaryota</taxon>
        <taxon>Viridiplantae</taxon>
        <taxon>Streptophyta</taxon>
        <taxon>Embryophyta</taxon>
        <taxon>Tracheophyta</taxon>
        <taxon>Spermatophyta</taxon>
        <taxon>Magnoliopsida</taxon>
        <taxon>Ranunculales</taxon>
        <taxon>Papaveraceae</taxon>
        <taxon>Papaveroideae</taxon>
        <taxon>Papaver</taxon>
    </lineage>
</organism>
<dbReference type="EC" id="2.7.11.1" evidence="2"/>
<evidence type="ECO:0000256" key="6">
    <source>
        <dbReference type="ARBA" id="ARBA00022614"/>
    </source>
</evidence>
<evidence type="ECO:0000256" key="3">
    <source>
        <dbReference type="ARBA" id="ARBA00022475"/>
    </source>
</evidence>
<evidence type="ECO:0000256" key="7">
    <source>
        <dbReference type="ARBA" id="ARBA00022679"/>
    </source>
</evidence>
<dbReference type="GO" id="GO:0005524">
    <property type="term" value="F:ATP binding"/>
    <property type="evidence" value="ECO:0007669"/>
    <property type="project" value="UniProtKB-KW"/>
</dbReference>
<keyword evidence="8" id="KW-0812">Transmembrane</keyword>
<dbReference type="InterPro" id="IPR000719">
    <property type="entry name" value="Prot_kinase_dom"/>
</dbReference>
<dbReference type="InterPro" id="IPR051564">
    <property type="entry name" value="LRR_receptor-like_kinase"/>
</dbReference>
<dbReference type="OMA" id="YERATNC"/>
<dbReference type="FunFam" id="1.10.510.10:FF:000358">
    <property type="entry name" value="Putative leucine-rich repeat receptor-like serine/threonine-protein kinase"/>
    <property type="match status" value="1"/>
</dbReference>
<dbReference type="PROSITE" id="PS50011">
    <property type="entry name" value="PROTEIN_KINASE_DOM"/>
    <property type="match status" value="1"/>
</dbReference>
<dbReference type="InterPro" id="IPR011009">
    <property type="entry name" value="Kinase-like_dom_sf"/>
</dbReference>
<keyword evidence="14" id="KW-1133">Transmembrane helix</keyword>
<evidence type="ECO:0000256" key="4">
    <source>
        <dbReference type="ARBA" id="ARBA00022527"/>
    </source>
</evidence>
<keyword evidence="22" id="KW-1185">Reference proteome</keyword>
<keyword evidence="9" id="KW-0732">Signal</keyword>
<feature type="domain" description="Protein kinase" evidence="20">
    <location>
        <begin position="1"/>
        <end position="254"/>
    </location>
</feature>
<comment type="catalytic activity">
    <reaction evidence="18">
        <text>L-threonyl-[protein] + ATP = O-phospho-L-threonyl-[protein] + ADP + H(+)</text>
        <dbReference type="Rhea" id="RHEA:46608"/>
        <dbReference type="Rhea" id="RHEA-COMP:11060"/>
        <dbReference type="Rhea" id="RHEA-COMP:11605"/>
        <dbReference type="ChEBI" id="CHEBI:15378"/>
        <dbReference type="ChEBI" id="CHEBI:30013"/>
        <dbReference type="ChEBI" id="CHEBI:30616"/>
        <dbReference type="ChEBI" id="CHEBI:61977"/>
        <dbReference type="ChEBI" id="CHEBI:456216"/>
        <dbReference type="EC" id="2.7.11.1"/>
    </reaction>
</comment>
<dbReference type="Gene3D" id="1.10.510.10">
    <property type="entry name" value="Transferase(Phosphotransferase) domain 1"/>
    <property type="match status" value="1"/>
</dbReference>
<gene>
    <name evidence="21" type="ORF">C5167_031822</name>
</gene>
<evidence type="ECO:0000256" key="17">
    <source>
        <dbReference type="ARBA" id="ARBA00023180"/>
    </source>
</evidence>
<evidence type="ECO:0000256" key="10">
    <source>
        <dbReference type="ARBA" id="ARBA00022737"/>
    </source>
</evidence>
<keyword evidence="3" id="KW-1003">Cell membrane</keyword>
<keyword evidence="16" id="KW-0675">Receptor</keyword>
<sequence length="258" mass="28980">MATLFLSGLTNSSLENWLHPVISDTNNDDQLQEKNLNLERRLSIAVDVVAALNYLHHDSESPIAHCDVKPSNVLLDDDLTAHVGDFGLAKFLLNHSSSSRQLNEQDASSIAIKGSIGYVSPEYGMGGEVSPDGDVYSYGILLLEMFTRKMPTDDMFKDGLNIHNFSKMHELPERVEEVIDSRLLSELSEDHDDTGISYYNILRDERRDIYRNKMRQILASIIQIGVKCSSELPSDRNKMNEVVVNVHAVKSQFLGIRS</sequence>
<keyword evidence="10" id="KW-0677">Repeat</keyword>
<keyword evidence="11" id="KW-0547">Nucleotide-binding</keyword>
<dbReference type="Proteomes" id="UP000316621">
    <property type="component" value="Chromosome 7"/>
</dbReference>
<keyword evidence="15" id="KW-0472">Membrane</keyword>
<dbReference type="EMBL" id="CM010721">
    <property type="protein sequence ID" value="RZC68598.1"/>
    <property type="molecule type" value="Genomic_DNA"/>
</dbReference>
<protein>
    <recommendedName>
        <fullName evidence="2">non-specific serine/threonine protein kinase</fullName>
        <ecNumber evidence="2">2.7.11.1</ecNumber>
    </recommendedName>
</protein>
<proteinExistence type="predicted"/>
<keyword evidence="7" id="KW-0808">Transferase</keyword>
<accession>A0A4Y7K9B5</accession>
<evidence type="ECO:0000256" key="11">
    <source>
        <dbReference type="ARBA" id="ARBA00022741"/>
    </source>
</evidence>
<evidence type="ECO:0000256" key="12">
    <source>
        <dbReference type="ARBA" id="ARBA00022777"/>
    </source>
</evidence>
<evidence type="ECO:0000256" key="16">
    <source>
        <dbReference type="ARBA" id="ARBA00023170"/>
    </source>
</evidence>
<dbReference type="SUPFAM" id="SSF56112">
    <property type="entry name" value="Protein kinase-like (PK-like)"/>
    <property type="match status" value="1"/>
</dbReference>
<evidence type="ECO:0000256" key="13">
    <source>
        <dbReference type="ARBA" id="ARBA00022840"/>
    </source>
</evidence>
<dbReference type="Gramene" id="RZC68598">
    <property type="protein sequence ID" value="RZC68598"/>
    <property type="gene ID" value="C5167_031822"/>
</dbReference>